<feature type="region of interest" description="Disordered" evidence="1">
    <location>
        <begin position="1"/>
        <end position="24"/>
    </location>
</feature>
<sequence length="420" mass="48554">MECERDKRNERERQDGIKRKERDKTYGMIIGTRVKWNRNRESRERWNNRKREKKEPKQNYRALKNKAKWWYDITIVCALKRRVRKKLRKRNTISASTRQKAKSKYTHRIRLKRASPKKSSDTHKIRYDRVKLCRERKIYVEASERVNDPFTCHPSRDESLALTFHLCDMERSLPTHTSLDSRLARTCQIADQLCPDNGRPLSYAGSGPMINMERQLTVCLRCQKDSGLPPIRYKMDISLLLDLRRLDCPRDARPTAAGCHHDAGTASIGCCHNAGPAMAGFLYDAGPVMAGCRYDACPATAGCYYDAGPETAGCWHDSGSLAKHNKISAYTRLKAKLNYRNRIWLERASQMQSSVTHKIPYDRVKWCRKHKININASEHVKIDVYMQNIQPGNIKASEHMKIDVYIQTMQPGLLAGSVKK</sequence>
<evidence type="ECO:0000256" key="1">
    <source>
        <dbReference type="SAM" id="MobiDB-lite"/>
    </source>
</evidence>
<keyword evidence="3" id="KW-1185">Reference proteome</keyword>
<evidence type="ECO:0000313" key="2">
    <source>
        <dbReference type="EMBL" id="KAJ8892673.1"/>
    </source>
</evidence>
<accession>A0ABQ9I9U2</accession>
<name>A0ABQ9I9U2_9NEOP</name>
<reference evidence="2 3" key="1">
    <citation type="submission" date="2023-02" db="EMBL/GenBank/DDBJ databases">
        <title>LHISI_Scaffold_Assembly.</title>
        <authorList>
            <person name="Stuart O.P."/>
            <person name="Cleave R."/>
            <person name="Magrath M.J.L."/>
            <person name="Mikheyev A.S."/>
        </authorList>
    </citation>
    <scope>NUCLEOTIDE SEQUENCE [LARGE SCALE GENOMIC DNA]</scope>
    <source>
        <strain evidence="2">Daus_M_001</strain>
        <tissue evidence="2">Leg muscle</tissue>
    </source>
</reference>
<dbReference type="Proteomes" id="UP001159363">
    <property type="component" value="Chromosome 2"/>
</dbReference>
<feature type="non-terminal residue" evidence="2">
    <location>
        <position position="420"/>
    </location>
</feature>
<comment type="caution">
    <text evidence="2">The sequence shown here is derived from an EMBL/GenBank/DDBJ whole genome shotgun (WGS) entry which is preliminary data.</text>
</comment>
<dbReference type="EMBL" id="JARBHB010000002">
    <property type="protein sequence ID" value="KAJ8892673.1"/>
    <property type="molecule type" value="Genomic_DNA"/>
</dbReference>
<gene>
    <name evidence="2" type="ORF">PR048_005254</name>
</gene>
<protein>
    <submittedName>
        <fullName evidence="2">Uncharacterized protein</fullName>
    </submittedName>
</protein>
<proteinExistence type="predicted"/>
<organism evidence="2 3">
    <name type="scientific">Dryococelus australis</name>
    <dbReference type="NCBI Taxonomy" id="614101"/>
    <lineage>
        <taxon>Eukaryota</taxon>
        <taxon>Metazoa</taxon>
        <taxon>Ecdysozoa</taxon>
        <taxon>Arthropoda</taxon>
        <taxon>Hexapoda</taxon>
        <taxon>Insecta</taxon>
        <taxon>Pterygota</taxon>
        <taxon>Neoptera</taxon>
        <taxon>Polyneoptera</taxon>
        <taxon>Phasmatodea</taxon>
        <taxon>Verophasmatodea</taxon>
        <taxon>Anareolatae</taxon>
        <taxon>Phasmatidae</taxon>
        <taxon>Eurycanthinae</taxon>
        <taxon>Dryococelus</taxon>
    </lineage>
</organism>
<evidence type="ECO:0000313" key="3">
    <source>
        <dbReference type="Proteomes" id="UP001159363"/>
    </source>
</evidence>